<gene>
    <name evidence="5" type="ORF">QBC32DRAFT_326366</name>
</gene>
<feature type="repeat" description="ANK" evidence="2">
    <location>
        <begin position="984"/>
        <end position="1016"/>
    </location>
</feature>
<dbReference type="Pfam" id="PF24883">
    <property type="entry name" value="NPHP3_N"/>
    <property type="match status" value="1"/>
</dbReference>
<dbReference type="Gene3D" id="3.40.50.300">
    <property type="entry name" value="P-loop containing nucleotide triphosphate hydrolases"/>
    <property type="match status" value="1"/>
</dbReference>
<dbReference type="SMART" id="SM00248">
    <property type="entry name" value="ANK"/>
    <property type="match status" value="6"/>
</dbReference>
<dbReference type="InterPro" id="IPR036770">
    <property type="entry name" value="Ankyrin_rpt-contain_sf"/>
</dbReference>
<dbReference type="Proteomes" id="UP001303222">
    <property type="component" value="Unassembled WGS sequence"/>
</dbReference>
<dbReference type="InterPro" id="IPR027417">
    <property type="entry name" value="P-loop_NTPase"/>
</dbReference>
<dbReference type="SUPFAM" id="SSF48403">
    <property type="entry name" value="Ankyrin repeat"/>
    <property type="match status" value="1"/>
</dbReference>
<evidence type="ECO:0000256" key="1">
    <source>
        <dbReference type="ARBA" id="ARBA00022737"/>
    </source>
</evidence>
<dbReference type="InterPro" id="IPR056125">
    <property type="entry name" value="DUF7708"/>
</dbReference>
<dbReference type="PANTHER" id="PTHR10039:SF14">
    <property type="entry name" value="NACHT DOMAIN-CONTAINING PROTEIN"/>
    <property type="match status" value="1"/>
</dbReference>
<accession>A0AAN6SDE7</accession>
<evidence type="ECO:0000256" key="2">
    <source>
        <dbReference type="PROSITE-ProRule" id="PRU00023"/>
    </source>
</evidence>
<feature type="domain" description="NACHT" evidence="4">
    <location>
        <begin position="286"/>
        <end position="413"/>
    </location>
</feature>
<reference evidence="5" key="1">
    <citation type="journal article" date="2023" name="Mol. Phylogenet. Evol.">
        <title>Genome-scale phylogeny and comparative genomics of the fungal order Sordariales.</title>
        <authorList>
            <person name="Hensen N."/>
            <person name="Bonometti L."/>
            <person name="Westerberg I."/>
            <person name="Brannstrom I.O."/>
            <person name="Guillou S."/>
            <person name="Cros-Aarteil S."/>
            <person name="Calhoun S."/>
            <person name="Haridas S."/>
            <person name="Kuo A."/>
            <person name="Mondo S."/>
            <person name="Pangilinan J."/>
            <person name="Riley R."/>
            <person name="LaButti K."/>
            <person name="Andreopoulos B."/>
            <person name="Lipzen A."/>
            <person name="Chen C."/>
            <person name="Yan M."/>
            <person name="Daum C."/>
            <person name="Ng V."/>
            <person name="Clum A."/>
            <person name="Steindorff A."/>
            <person name="Ohm R.A."/>
            <person name="Martin F."/>
            <person name="Silar P."/>
            <person name="Natvig D.O."/>
            <person name="Lalanne C."/>
            <person name="Gautier V."/>
            <person name="Ament-Velasquez S.L."/>
            <person name="Kruys A."/>
            <person name="Hutchinson M.I."/>
            <person name="Powell A.J."/>
            <person name="Barry K."/>
            <person name="Miller A.N."/>
            <person name="Grigoriev I.V."/>
            <person name="Debuchy R."/>
            <person name="Gladieux P."/>
            <person name="Hiltunen Thoren M."/>
            <person name="Johannesson H."/>
        </authorList>
    </citation>
    <scope>NUCLEOTIDE SEQUENCE</scope>
    <source>
        <strain evidence="5">CBS 626.80</strain>
    </source>
</reference>
<dbReference type="SUPFAM" id="SSF52540">
    <property type="entry name" value="P-loop containing nucleoside triphosphate hydrolases"/>
    <property type="match status" value="1"/>
</dbReference>
<dbReference type="Pfam" id="PF12796">
    <property type="entry name" value="Ank_2"/>
    <property type="match status" value="2"/>
</dbReference>
<dbReference type="Pfam" id="PF24809">
    <property type="entry name" value="DUF7708"/>
    <property type="match status" value="1"/>
</dbReference>
<evidence type="ECO:0000256" key="3">
    <source>
        <dbReference type="SAM" id="MobiDB-lite"/>
    </source>
</evidence>
<dbReference type="PROSITE" id="PS50088">
    <property type="entry name" value="ANK_REPEAT"/>
    <property type="match status" value="3"/>
</dbReference>
<dbReference type="PANTHER" id="PTHR10039">
    <property type="entry name" value="AMELOGENIN"/>
    <property type="match status" value="1"/>
</dbReference>
<keyword evidence="6" id="KW-1185">Reference proteome</keyword>
<reference evidence="5" key="2">
    <citation type="submission" date="2023-06" db="EMBL/GenBank/DDBJ databases">
        <authorList>
            <consortium name="Lawrence Berkeley National Laboratory"/>
            <person name="Mondo S.J."/>
            <person name="Hensen N."/>
            <person name="Bonometti L."/>
            <person name="Westerberg I."/>
            <person name="Brannstrom I.O."/>
            <person name="Guillou S."/>
            <person name="Cros-Aarteil S."/>
            <person name="Calhoun S."/>
            <person name="Haridas S."/>
            <person name="Kuo A."/>
            <person name="Pangilinan J."/>
            <person name="Riley R."/>
            <person name="Labutti K."/>
            <person name="Andreopoulos B."/>
            <person name="Lipzen A."/>
            <person name="Chen C."/>
            <person name="Yanf M."/>
            <person name="Daum C."/>
            <person name="Ng V."/>
            <person name="Clum A."/>
            <person name="Steindorff A."/>
            <person name="Ohm R."/>
            <person name="Martin F."/>
            <person name="Silar P."/>
            <person name="Natvig D."/>
            <person name="Lalanne C."/>
            <person name="Gautier V."/>
            <person name="Ament-Velasquez S.L."/>
            <person name="Kruys A."/>
            <person name="Hutchinson M.I."/>
            <person name="Powell A.J."/>
            <person name="Barry K."/>
            <person name="Miller A.N."/>
            <person name="Grigoriev I.V."/>
            <person name="Debuchy R."/>
            <person name="Gladieux P."/>
            <person name="Thoren M.H."/>
            <person name="Johannesson H."/>
        </authorList>
    </citation>
    <scope>NUCLEOTIDE SEQUENCE</scope>
    <source>
        <strain evidence="5">CBS 626.80</strain>
    </source>
</reference>
<dbReference type="InterPro" id="IPR007111">
    <property type="entry name" value="NACHT_NTPase"/>
</dbReference>
<feature type="compositionally biased region" description="Acidic residues" evidence="3">
    <location>
        <begin position="1274"/>
        <end position="1290"/>
    </location>
</feature>
<dbReference type="Gene3D" id="1.25.40.20">
    <property type="entry name" value="Ankyrin repeat-containing domain"/>
    <property type="match status" value="1"/>
</dbReference>
<dbReference type="EMBL" id="MU859187">
    <property type="protein sequence ID" value="KAK3950192.1"/>
    <property type="molecule type" value="Genomic_DNA"/>
</dbReference>
<proteinExistence type="predicted"/>
<feature type="repeat" description="ANK" evidence="2">
    <location>
        <begin position="950"/>
        <end position="982"/>
    </location>
</feature>
<name>A0AAN6SDE7_9PEZI</name>
<feature type="repeat" description="ANK" evidence="2">
    <location>
        <begin position="1018"/>
        <end position="1051"/>
    </location>
</feature>
<keyword evidence="2" id="KW-0040">ANK repeat</keyword>
<evidence type="ECO:0000259" key="4">
    <source>
        <dbReference type="PROSITE" id="PS50837"/>
    </source>
</evidence>
<dbReference type="PROSITE" id="PS50297">
    <property type="entry name" value="ANK_REP_REGION"/>
    <property type="match status" value="3"/>
</dbReference>
<evidence type="ECO:0000313" key="6">
    <source>
        <dbReference type="Proteomes" id="UP001303222"/>
    </source>
</evidence>
<organism evidence="5 6">
    <name type="scientific">Pseudoneurospora amorphoporcata</name>
    <dbReference type="NCBI Taxonomy" id="241081"/>
    <lineage>
        <taxon>Eukaryota</taxon>
        <taxon>Fungi</taxon>
        <taxon>Dikarya</taxon>
        <taxon>Ascomycota</taxon>
        <taxon>Pezizomycotina</taxon>
        <taxon>Sordariomycetes</taxon>
        <taxon>Sordariomycetidae</taxon>
        <taxon>Sordariales</taxon>
        <taxon>Sordariaceae</taxon>
        <taxon>Pseudoneurospora</taxon>
    </lineage>
</organism>
<evidence type="ECO:0000313" key="5">
    <source>
        <dbReference type="EMBL" id="KAK3950192.1"/>
    </source>
</evidence>
<sequence length="1290" mass="146169">MSPRPDSFQRALDRFKKNLNPKHAQAFLASTREDVYLEMEKIQDEQGPNGQLRDLQCLEPFLEAMTQLGTVIEVFTNTTVFLCFVWGPIKLLLATAKTHLESLNKLLDAYGEIACIFPGLLHYQATFEHYQPLDNVLEALYSDILIFHEKALQVFSRPKWKMMFKAAWKTFESDFGQILHSLRERRKLLDSEKGSAALYEIQQMNRKIGHLQKDQIENEAAARRERHARRIESINRRLGPPEYQEDYLSCINPRDIPNGVKSSPGQWFSADLRYQAWQNSNAPETQVLYIHGAPGSGKSTLMAATIQRLLGNKMPDMAITFFFFRHLQEDKHNLNGLLRAVLAQLLDRYPDLATTLEEEISKKDTLTLQKTDELKGLVGKAIEAFQVVFLVLDGLDECADGEAENTINWLVSLGNGSIGCKLRILCAGQRDGVSDRRLLSLPSTVSLSLDEEIKHHEDIISYCKAWGKKIQRQFEAEHGLEQDIVARVSAGAKGMFLYAKLVLHHLFNQDSIAALEEQLEPGVFPDSLEKAYEKVEHRVFTDSSPPKRKAATKILSYVVCSMRTLRWREIQAFFCTDVINGEANYKRRLAWSYKELCSSFLDSDTIRDNYAGPEDEIRLVHKTAREFLKRRRRVDIAQQTAELSVFCCQYLTSPPFTLGISEEDVLSHAKKGYYALQDYTVQYWFDHLLECVKSLDPVLDGGKCRVVFSFALVFLKSYGKREKMAELLQAGTYAQLAEAIKKHLPTHGRERNSYFSIDIRTESLRQKIAQLDFEAFTVEEQRVFVNLHGPKTSYKCSKPWCDFFKGDLMSQANRQKHIDQHEFPYRCAYEDCIVGFKLGFSTEDDLQRHNGKWHALEDDANTFPKLAPSSSFSGNSDEINLPLACIRGDIERVKKLLEFDVTKKEVDKPCGLTWSGRHSGYSYPLSLAAGMGHKEICALLISHGASINIGAGVPLQKAAEHGRLEVCEFLTSNGADVNISGRPDGFRPLHLATHKGHLEICKLLMQRGAKINSKEARGGITPLHAAAEMGNIDIITLLLHQDGIETNTTSRGQRTPAQMAAAAGRTQALRIMKSSGKVDMNVGLLRLACRAVSLDTIKYLLNNGHVDEADETCVWTVLATVSPMSAKTHENNRAEAGLAMDMLFSTGNPVLSDVKRLARLLGYEDEKQLKNHKLASVTDESRYTKHNDYLKRWTEKRTPFLILIMEYPKWRIKGSAWSEFLDSKKEVGMEIYPELAKSVDKFVERIEDNRSTTIIDDEPEVKGKGRPARLSVASDDEMYEEVDDEEDESS</sequence>
<comment type="caution">
    <text evidence="5">The sequence shown here is derived from an EMBL/GenBank/DDBJ whole genome shotgun (WGS) entry which is preliminary data.</text>
</comment>
<dbReference type="InterPro" id="IPR002110">
    <property type="entry name" value="Ankyrin_rpt"/>
</dbReference>
<dbReference type="InterPro" id="IPR056884">
    <property type="entry name" value="NPHP3-like_N"/>
</dbReference>
<feature type="region of interest" description="Disordered" evidence="3">
    <location>
        <begin position="1254"/>
        <end position="1290"/>
    </location>
</feature>
<dbReference type="PROSITE" id="PS50837">
    <property type="entry name" value="NACHT"/>
    <property type="match status" value="1"/>
</dbReference>
<protein>
    <recommendedName>
        <fullName evidence="4">NACHT domain-containing protein</fullName>
    </recommendedName>
</protein>
<keyword evidence="1" id="KW-0677">Repeat</keyword>